<dbReference type="PRINTS" id="PR00039">
    <property type="entry name" value="HTHLYSR"/>
</dbReference>
<gene>
    <name evidence="6" type="ORF">LPW39_13420</name>
</gene>
<evidence type="ECO:0000256" key="1">
    <source>
        <dbReference type="ARBA" id="ARBA00009437"/>
    </source>
</evidence>
<dbReference type="GO" id="GO:0003677">
    <property type="term" value="F:DNA binding"/>
    <property type="evidence" value="ECO:0007669"/>
    <property type="project" value="UniProtKB-KW"/>
</dbReference>
<dbReference type="InterPro" id="IPR005119">
    <property type="entry name" value="LysR_subst-bd"/>
</dbReference>
<dbReference type="SUPFAM" id="SSF53850">
    <property type="entry name" value="Periplasmic binding protein-like II"/>
    <property type="match status" value="1"/>
</dbReference>
<keyword evidence="3" id="KW-0238">DNA-binding</keyword>
<dbReference type="Pfam" id="PF00126">
    <property type="entry name" value="HTH_1"/>
    <property type="match status" value="1"/>
</dbReference>
<evidence type="ECO:0000256" key="4">
    <source>
        <dbReference type="ARBA" id="ARBA00023163"/>
    </source>
</evidence>
<sequence length="317" mass="35775">MDLRHIRYFVAVATTRNFTRAAEQMHIAQPPFSRQIQQLEDELGVQLIQRNSRPVRLTEAGRLFYEQSLQVLQRVDQMKSAARQVGLNQRQSISIAYVASTLYGGLPMLVRMFRKRYPDTDVHLVDMGSIQQIQELRSGRIDLGFGRIRTNDTSVARTVLREEKLVLAIAPGTPLAADTGRIRLPALAGQRLIVYPKDPRPSFADHVLGLLHDQGIQPAEVHEVRELQAGLGLVAAEMGVCIVPAAARLRSDLVYRLIDDERATSPIILSHRVNDDSWYIAAIKELTAEMYAQNPPWLDFETNAFPAREMYGRVGKR</sequence>
<dbReference type="PANTHER" id="PTHR30346">
    <property type="entry name" value="TRANSCRIPTIONAL DUAL REGULATOR HCAR-RELATED"/>
    <property type="match status" value="1"/>
</dbReference>
<name>A0AAW4XXI5_9BURK</name>
<keyword evidence="7" id="KW-1185">Reference proteome</keyword>
<accession>A0AAW4XXI5</accession>
<dbReference type="InterPro" id="IPR036390">
    <property type="entry name" value="WH_DNA-bd_sf"/>
</dbReference>
<proteinExistence type="inferred from homology"/>
<evidence type="ECO:0000313" key="7">
    <source>
        <dbReference type="Proteomes" id="UP001199260"/>
    </source>
</evidence>
<evidence type="ECO:0000259" key="5">
    <source>
        <dbReference type="PROSITE" id="PS50931"/>
    </source>
</evidence>
<dbReference type="SUPFAM" id="SSF46785">
    <property type="entry name" value="Winged helix' DNA-binding domain"/>
    <property type="match status" value="1"/>
</dbReference>
<dbReference type="Pfam" id="PF03466">
    <property type="entry name" value="LysR_substrate"/>
    <property type="match status" value="1"/>
</dbReference>
<evidence type="ECO:0000313" key="6">
    <source>
        <dbReference type="EMBL" id="MCD2166127.1"/>
    </source>
</evidence>
<dbReference type="RefSeq" id="WP_230775659.1">
    <property type="nucleotide sequence ID" value="NZ_JAJNCT010000014.1"/>
</dbReference>
<dbReference type="PANTHER" id="PTHR30346:SF17">
    <property type="entry name" value="LYSR FAMILY TRANSCRIPTIONAL REGULATOR"/>
    <property type="match status" value="1"/>
</dbReference>
<feature type="domain" description="HTH lysR-type" evidence="5">
    <location>
        <begin position="1"/>
        <end position="58"/>
    </location>
</feature>
<dbReference type="CDD" id="cd08445">
    <property type="entry name" value="PBP2_BenM_CatM_CatR"/>
    <property type="match status" value="1"/>
</dbReference>
<evidence type="ECO:0000256" key="3">
    <source>
        <dbReference type="ARBA" id="ARBA00023125"/>
    </source>
</evidence>
<reference evidence="6 7" key="1">
    <citation type="submission" date="2021-11" db="EMBL/GenBank/DDBJ databases">
        <title>Genome sequence.</title>
        <authorList>
            <person name="Sun Q."/>
        </authorList>
    </citation>
    <scope>NUCLEOTIDE SEQUENCE [LARGE SCALE GENOMIC DNA]</scope>
    <source>
        <strain evidence="6 7">KCTC 12005</strain>
    </source>
</reference>
<evidence type="ECO:0000256" key="2">
    <source>
        <dbReference type="ARBA" id="ARBA00023015"/>
    </source>
</evidence>
<dbReference type="Proteomes" id="UP001199260">
    <property type="component" value="Unassembled WGS sequence"/>
</dbReference>
<dbReference type="AlphaFoldDB" id="A0AAW4XXI5"/>
<protein>
    <submittedName>
        <fullName evidence="6">LysR family transcriptional regulator</fullName>
    </submittedName>
</protein>
<dbReference type="Gene3D" id="1.10.10.10">
    <property type="entry name" value="Winged helix-like DNA-binding domain superfamily/Winged helix DNA-binding domain"/>
    <property type="match status" value="1"/>
</dbReference>
<dbReference type="FunFam" id="1.10.10.10:FF:000001">
    <property type="entry name" value="LysR family transcriptional regulator"/>
    <property type="match status" value="1"/>
</dbReference>
<keyword evidence="2" id="KW-0805">Transcription regulation</keyword>
<comment type="similarity">
    <text evidence="1">Belongs to the LysR transcriptional regulatory family.</text>
</comment>
<keyword evidence="4" id="KW-0804">Transcription</keyword>
<dbReference type="InterPro" id="IPR000847">
    <property type="entry name" value="LysR_HTH_N"/>
</dbReference>
<dbReference type="PROSITE" id="PS50931">
    <property type="entry name" value="HTH_LYSR"/>
    <property type="match status" value="1"/>
</dbReference>
<dbReference type="Gene3D" id="3.40.190.10">
    <property type="entry name" value="Periplasmic binding protein-like II"/>
    <property type="match status" value="2"/>
</dbReference>
<organism evidence="6 7">
    <name type="scientific">Comamonas koreensis</name>
    <dbReference type="NCBI Taxonomy" id="160825"/>
    <lineage>
        <taxon>Bacteria</taxon>
        <taxon>Pseudomonadati</taxon>
        <taxon>Pseudomonadota</taxon>
        <taxon>Betaproteobacteria</taxon>
        <taxon>Burkholderiales</taxon>
        <taxon>Comamonadaceae</taxon>
        <taxon>Comamonas</taxon>
    </lineage>
</organism>
<comment type="caution">
    <text evidence="6">The sequence shown here is derived from an EMBL/GenBank/DDBJ whole genome shotgun (WGS) entry which is preliminary data.</text>
</comment>
<dbReference type="GO" id="GO:0003700">
    <property type="term" value="F:DNA-binding transcription factor activity"/>
    <property type="evidence" value="ECO:0007669"/>
    <property type="project" value="InterPro"/>
</dbReference>
<dbReference type="InterPro" id="IPR036388">
    <property type="entry name" value="WH-like_DNA-bd_sf"/>
</dbReference>
<dbReference type="EMBL" id="JAJNCT010000014">
    <property type="protein sequence ID" value="MCD2166127.1"/>
    <property type="molecule type" value="Genomic_DNA"/>
</dbReference>
<dbReference type="GO" id="GO:0032993">
    <property type="term" value="C:protein-DNA complex"/>
    <property type="evidence" value="ECO:0007669"/>
    <property type="project" value="TreeGrafter"/>
</dbReference>